<name>A0A916SHU1_9HYPH</name>
<evidence type="ECO:0000313" key="2">
    <source>
        <dbReference type="EMBL" id="GGB00873.1"/>
    </source>
</evidence>
<evidence type="ECO:0000313" key="3">
    <source>
        <dbReference type="Proteomes" id="UP000646478"/>
    </source>
</evidence>
<dbReference type="InterPro" id="IPR005025">
    <property type="entry name" value="FMN_Rdtase-like_dom"/>
</dbReference>
<proteinExistence type="predicted"/>
<accession>A0A916SHU1</accession>
<sequence>MKPKLHIIICSTRPGRMGPKIAEWFHGFAQKHGKFDAELVDLADFALPVFDEPNHPRLKQYENPHTKAWSASVEAADAFVFVTPEYNYSPPPSFVNAITYLSSEWSYKAAAILSYAFVSGGTRAAQVARLHLANMKMVPLQEGIAVPGFPQFIGEDGVFRPNELIEASATTVLDELERWNTGLKVIRG</sequence>
<dbReference type="Gene3D" id="3.40.50.360">
    <property type="match status" value="1"/>
</dbReference>
<dbReference type="EMBL" id="BMHH01000013">
    <property type="protein sequence ID" value="GGB00873.1"/>
    <property type="molecule type" value="Genomic_DNA"/>
</dbReference>
<reference evidence="2" key="2">
    <citation type="submission" date="2020-09" db="EMBL/GenBank/DDBJ databases">
        <authorList>
            <person name="Sun Q."/>
            <person name="Zhou Y."/>
        </authorList>
    </citation>
    <scope>NUCLEOTIDE SEQUENCE</scope>
    <source>
        <strain evidence="2">CGMCC 1.15082</strain>
    </source>
</reference>
<comment type="caution">
    <text evidence="2">The sequence shown here is derived from an EMBL/GenBank/DDBJ whole genome shotgun (WGS) entry which is preliminary data.</text>
</comment>
<evidence type="ECO:0000259" key="1">
    <source>
        <dbReference type="Pfam" id="PF03358"/>
    </source>
</evidence>
<dbReference type="RefSeq" id="WP_188825125.1">
    <property type="nucleotide sequence ID" value="NZ_BMHH01000013.1"/>
</dbReference>
<dbReference type="GO" id="GO:0016491">
    <property type="term" value="F:oxidoreductase activity"/>
    <property type="evidence" value="ECO:0007669"/>
    <property type="project" value="InterPro"/>
</dbReference>
<dbReference type="Pfam" id="PF03358">
    <property type="entry name" value="FMN_red"/>
    <property type="match status" value="1"/>
</dbReference>
<keyword evidence="3" id="KW-1185">Reference proteome</keyword>
<gene>
    <name evidence="2" type="ORF">GCM10011491_31310</name>
</gene>
<dbReference type="PANTHER" id="PTHR30543">
    <property type="entry name" value="CHROMATE REDUCTASE"/>
    <property type="match status" value="1"/>
</dbReference>
<dbReference type="PANTHER" id="PTHR30543:SF21">
    <property type="entry name" value="NAD(P)H-DEPENDENT FMN REDUCTASE LOT6"/>
    <property type="match status" value="1"/>
</dbReference>
<dbReference type="Proteomes" id="UP000646478">
    <property type="component" value="Unassembled WGS sequence"/>
</dbReference>
<feature type="domain" description="NADPH-dependent FMN reductase-like" evidence="1">
    <location>
        <begin position="3"/>
        <end position="146"/>
    </location>
</feature>
<organism evidence="2 3">
    <name type="scientific">Brucella endophytica</name>
    <dbReference type="NCBI Taxonomy" id="1963359"/>
    <lineage>
        <taxon>Bacteria</taxon>
        <taxon>Pseudomonadati</taxon>
        <taxon>Pseudomonadota</taxon>
        <taxon>Alphaproteobacteria</taxon>
        <taxon>Hyphomicrobiales</taxon>
        <taxon>Brucellaceae</taxon>
        <taxon>Brucella/Ochrobactrum group</taxon>
        <taxon>Brucella</taxon>
    </lineage>
</organism>
<reference evidence="2" key="1">
    <citation type="journal article" date="2014" name="Int. J. Syst. Evol. Microbiol.">
        <title>Complete genome sequence of Corynebacterium casei LMG S-19264T (=DSM 44701T), isolated from a smear-ripened cheese.</title>
        <authorList>
            <consortium name="US DOE Joint Genome Institute (JGI-PGF)"/>
            <person name="Walter F."/>
            <person name="Albersmeier A."/>
            <person name="Kalinowski J."/>
            <person name="Ruckert C."/>
        </authorList>
    </citation>
    <scope>NUCLEOTIDE SEQUENCE</scope>
    <source>
        <strain evidence="2">CGMCC 1.15082</strain>
    </source>
</reference>
<dbReference type="InterPro" id="IPR029039">
    <property type="entry name" value="Flavoprotein-like_sf"/>
</dbReference>
<dbReference type="GO" id="GO:0005829">
    <property type="term" value="C:cytosol"/>
    <property type="evidence" value="ECO:0007669"/>
    <property type="project" value="TreeGrafter"/>
</dbReference>
<protein>
    <submittedName>
        <fullName evidence="2">FMN reductase</fullName>
    </submittedName>
</protein>
<dbReference type="InterPro" id="IPR050712">
    <property type="entry name" value="NAD(P)H-dep_reductase"/>
</dbReference>
<dbReference type="AlphaFoldDB" id="A0A916SHU1"/>
<dbReference type="GO" id="GO:0010181">
    <property type="term" value="F:FMN binding"/>
    <property type="evidence" value="ECO:0007669"/>
    <property type="project" value="TreeGrafter"/>
</dbReference>
<dbReference type="SUPFAM" id="SSF52218">
    <property type="entry name" value="Flavoproteins"/>
    <property type="match status" value="1"/>
</dbReference>